<proteinExistence type="inferred from homology"/>
<evidence type="ECO:0000256" key="7">
    <source>
        <dbReference type="ARBA" id="ARBA00023288"/>
    </source>
</evidence>
<evidence type="ECO:0000313" key="15">
    <source>
        <dbReference type="Proteomes" id="UP001600064"/>
    </source>
</evidence>
<keyword evidence="8 11" id="KW-0012">Acyltransferase</keyword>
<evidence type="ECO:0000256" key="2">
    <source>
        <dbReference type="ARBA" id="ARBA00022679"/>
    </source>
</evidence>
<dbReference type="PROSITE" id="PS50216">
    <property type="entry name" value="DHHC"/>
    <property type="match status" value="1"/>
</dbReference>
<feature type="domain" description="Palmitoyltransferase DHHC" evidence="13">
    <location>
        <begin position="140"/>
        <end position="260"/>
    </location>
</feature>
<dbReference type="PANTHER" id="PTHR22883:SF23">
    <property type="entry name" value="PALMITOYLTRANSFERASE ZDHHC6"/>
    <property type="match status" value="1"/>
</dbReference>
<keyword evidence="3 11" id="KW-0812">Transmembrane</keyword>
<feature type="transmembrane region" description="Helical" evidence="11">
    <location>
        <begin position="221"/>
        <end position="242"/>
    </location>
</feature>
<sequence>MVSARTPETRWVTRCIPFFLAGCAGLATYTVVKRICVDFLIATRHQHGAAAAFLALYFAFFLLTFATYLRLFIVIQTDPGVTPLGPKALEQKEKVKSCSRRQRDLEACGRYEARPDDNPDSPGLELFYTKNVFVCETDGRPRWCSSCCNWKLDRVHHCSEIERCVRKMDHYCPWVGGIVAETSFKFFVQFTFHTTLYCSIVIAACAFALQAQVRGSAGIDGVVIGVLAVACVFGIFTFTMTATSVRSILVNLTTVDHLKAKSAVHQLAVRVPLGTPPGPKYNVITYPLPKPPATAGAPGARGSAEPLSARDQLASRTYAIVRTEKGENPWDLGVWRNWTSVMGRRPWDWFLPIRASPRYESTESFYEMGPVYKKLRARFGLPALDDDAAGEKGGGRRDQGGRGREEEPGSNGEKNQ</sequence>
<dbReference type="InterPro" id="IPR039859">
    <property type="entry name" value="PFA4/ZDH16/20/ERF2-like"/>
</dbReference>
<keyword evidence="15" id="KW-1185">Reference proteome</keyword>
<dbReference type="PANTHER" id="PTHR22883">
    <property type="entry name" value="ZINC FINGER DHHC DOMAIN CONTAINING PROTEIN"/>
    <property type="match status" value="1"/>
</dbReference>
<dbReference type="InterPro" id="IPR001594">
    <property type="entry name" value="Palmitoyltrfase_DHHC"/>
</dbReference>
<comment type="caution">
    <text evidence="14">The sequence shown here is derived from an EMBL/GenBank/DDBJ whole genome shotgun (WGS) entry which is preliminary data.</text>
</comment>
<evidence type="ECO:0000256" key="1">
    <source>
        <dbReference type="ARBA" id="ARBA00004141"/>
    </source>
</evidence>
<organism evidence="14 15">
    <name type="scientific">Remersonia thermophila</name>
    <dbReference type="NCBI Taxonomy" id="72144"/>
    <lineage>
        <taxon>Eukaryota</taxon>
        <taxon>Fungi</taxon>
        <taxon>Dikarya</taxon>
        <taxon>Ascomycota</taxon>
        <taxon>Pezizomycotina</taxon>
        <taxon>Sordariomycetes</taxon>
        <taxon>Sordariomycetidae</taxon>
        <taxon>Sordariales</taxon>
        <taxon>Sordariales incertae sedis</taxon>
        <taxon>Remersonia</taxon>
    </lineage>
</organism>
<evidence type="ECO:0000256" key="11">
    <source>
        <dbReference type="RuleBase" id="RU079119"/>
    </source>
</evidence>
<feature type="transmembrane region" description="Helical" evidence="11">
    <location>
        <begin position="16"/>
        <end position="36"/>
    </location>
</feature>
<feature type="compositionally biased region" description="Basic and acidic residues" evidence="12">
    <location>
        <begin position="389"/>
        <end position="407"/>
    </location>
</feature>
<evidence type="ECO:0000256" key="4">
    <source>
        <dbReference type="ARBA" id="ARBA00022989"/>
    </source>
</evidence>
<feature type="transmembrane region" description="Helical" evidence="11">
    <location>
        <begin position="186"/>
        <end position="209"/>
    </location>
</feature>
<comment type="subcellular location">
    <subcellularLocation>
        <location evidence="1">Membrane</location>
        <topology evidence="1">Multi-pass membrane protein</topology>
    </subcellularLocation>
</comment>
<dbReference type="EC" id="2.3.1.225" evidence="11"/>
<evidence type="ECO:0000256" key="6">
    <source>
        <dbReference type="ARBA" id="ARBA00023139"/>
    </source>
</evidence>
<keyword evidence="7" id="KW-0449">Lipoprotein</keyword>
<comment type="domain">
    <text evidence="11">The DHHC domain is required for palmitoyltransferase activity.</text>
</comment>
<dbReference type="Pfam" id="PF01529">
    <property type="entry name" value="DHHC"/>
    <property type="match status" value="1"/>
</dbReference>
<keyword evidence="6" id="KW-0564">Palmitate</keyword>
<evidence type="ECO:0000313" key="14">
    <source>
        <dbReference type="EMBL" id="KAL2269397.1"/>
    </source>
</evidence>
<evidence type="ECO:0000256" key="10">
    <source>
        <dbReference type="ARBA" id="ARBA00048048"/>
    </source>
</evidence>
<keyword evidence="2 11" id="KW-0808">Transferase</keyword>
<name>A0ABR4DGL8_9PEZI</name>
<feature type="transmembrane region" description="Helical" evidence="11">
    <location>
        <begin position="48"/>
        <end position="69"/>
    </location>
</feature>
<comment type="catalytic activity">
    <reaction evidence="10 11">
        <text>L-cysteinyl-[protein] + hexadecanoyl-CoA = S-hexadecanoyl-L-cysteinyl-[protein] + CoA</text>
        <dbReference type="Rhea" id="RHEA:36683"/>
        <dbReference type="Rhea" id="RHEA-COMP:10131"/>
        <dbReference type="Rhea" id="RHEA-COMP:11032"/>
        <dbReference type="ChEBI" id="CHEBI:29950"/>
        <dbReference type="ChEBI" id="CHEBI:57287"/>
        <dbReference type="ChEBI" id="CHEBI:57379"/>
        <dbReference type="ChEBI" id="CHEBI:74151"/>
        <dbReference type="EC" id="2.3.1.225"/>
    </reaction>
</comment>
<evidence type="ECO:0000256" key="5">
    <source>
        <dbReference type="ARBA" id="ARBA00023136"/>
    </source>
</evidence>
<gene>
    <name evidence="14" type="ORF">VTJ83DRAFT_1581</name>
</gene>
<feature type="region of interest" description="Disordered" evidence="12">
    <location>
        <begin position="383"/>
        <end position="416"/>
    </location>
</feature>
<evidence type="ECO:0000256" key="3">
    <source>
        <dbReference type="ARBA" id="ARBA00022692"/>
    </source>
</evidence>
<evidence type="ECO:0000256" key="12">
    <source>
        <dbReference type="SAM" id="MobiDB-lite"/>
    </source>
</evidence>
<keyword evidence="5 11" id="KW-0472">Membrane</keyword>
<dbReference type="Proteomes" id="UP001600064">
    <property type="component" value="Unassembled WGS sequence"/>
</dbReference>
<comment type="similarity">
    <text evidence="9">Belongs to the DHHC palmitoyltransferase family. PFA5 subfamily.</text>
</comment>
<dbReference type="RefSeq" id="XP_070868121.1">
    <property type="nucleotide sequence ID" value="XM_071007756.1"/>
</dbReference>
<evidence type="ECO:0000256" key="8">
    <source>
        <dbReference type="ARBA" id="ARBA00023315"/>
    </source>
</evidence>
<evidence type="ECO:0000259" key="13">
    <source>
        <dbReference type="Pfam" id="PF01529"/>
    </source>
</evidence>
<protein>
    <recommendedName>
        <fullName evidence="11">Palmitoyltransferase</fullName>
        <ecNumber evidence="11">2.3.1.225</ecNumber>
    </recommendedName>
</protein>
<reference evidence="14 15" key="1">
    <citation type="journal article" date="2024" name="Commun. Biol.">
        <title>Comparative genomic analysis of thermophilic fungi reveals convergent evolutionary adaptations and gene losses.</title>
        <authorList>
            <person name="Steindorff A.S."/>
            <person name="Aguilar-Pontes M.V."/>
            <person name="Robinson A.J."/>
            <person name="Andreopoulos B."/>
            <person name="LaButti K."/>
            <person name="Kuo A."/>
            <person name="Mondo S."/>
            <person name="Riley R."/>
            <person name="Otillar R."/>
            <person name="Haridas S."/>
            <person name="Lipzen A."/>
            <person name="Grimwood J."/>
            <person name="Schmutz J."/>
            <person name="Clum A."/>
            <person name="Reid I.D."/>
            <person name="Moisan M.C."/>
            <person name="Butler G."/>
            <person name="Nguyen T.T.M."/>
            <person name="Dewar K."/>
            <person name="Conant G."/>
            <person name="Drula E."/>
            <person name="Henrissat B."/>
            <person name="Hansel C."/>
            <person name="Singer S."/>
            <person name="Hutchinson M.I."/>
            <person name="de Vries R.P."/>
            <person name="Natvig D.O."/>
            <person name="Powell A.J."/>
            <person name="Tsang A."/>
            <person name="Grigoriev I.V."/>
        </authorList>
    </citation>
    <scope>NUCLEOTIDE SEQUENCE [LARGE SCALE GENOMIC DNA]</scope>
    <source>
        <strain evidence="14 15">ATCC 22073</strain>
    </source>
</reference>
<dbReference type="GeneID" id="98122400"/>
<accession>A0ABR4DGL8</accession>
<dbReference type="EMBL" id="JAZGUE010000002">
    <property type="protein sequence ID" value="KAL2269397.1"/>
    <property type="molecule type" value="Genomic_DNA"/>
</dbReference>
<evidence type="ECO:0000256" key="9">
    <source>
        <dbReference type="ARBA" id="ARBA00038298"/>
    </source>
</evidence>
<keyword evidence="4 11" id="KW-1133">Transmembrane helix</keyword>